<dbReference type="InterPro" id="IPR001128">
    <property type="entry name" value="Cyt_P450"/>
</dbReference>
<keyword evidence="5 8" id="KW-0560">Oxidoreductase</keyword>
<evidence type="ECO:0000313" key="10">
    <source>
        <dbReference type="Proteomes" id="UP000053244"/>
    </source>
</evidence>
<comment type="similarity">
    <text evidence="2 8">Belongs to the cytochrome P450 family.</text>
</comment>
<dbReference type="GO" id="GO:0005506">
    <property type="term" value="F:iron ion binding"/>
    <property type="evidence" value="ECO:0007669"/>
    <property type="project" value="InterPro"/>
</dbReference>
<dbReference type="SUPFAM" id="SSF48264">
    <property type="entry name" value="Cytochrome P450"/>
    <property type="match status" value="1"/>
</dbReference>
<evidence type="ECO:0000256" key="2">
    <source>
        <dbReference type="ARBA" id="ARBA00010617"/>
    </source>
</evidence>
<dbReference type="EMBL" id="LLZH01000034">
    <property type="protein sequence ID" value="KUL40143.1"/>
    <property type="molecule type" value="Genomic_DNA"/>
</dbReference>
<dbReference type="CDD" id="cd11031">
    <property type="entry name" value="Cyp158A-like"/>
    <property type="match status" value="1"/>
</dbReference>
<dbReference type="GO" id="GO:0020037">
    <property type="term" value="F:heme binding"/>
    <property type="evidence" value="ECO:0007669"/>
    <property type="project" value="InterPro"/>
</dbReference>
<dbReference type="FunFam" id="1.10.630.10:FF:000018">
    <property type="entry name" value="Cytochrome P450 monooxygenase"/>
    <property type="match status" value="1"/>
</dbReference>
<dbReference type="InterPro" id="IPR002397">
    <property type="entry name" value="Cyt_P450_B"/>
</dbReference>
<dbReference type="PROSITE" id="PS00086">
    <property type="entry name" value="CYTOCHROME_P450"/>
    <property type="match status" value="1"/>
</dbReference>
<keyword evidence="4 8" id="KW-0479">Metal-binding</keyword>
<dbReference type="AlphaFoldDB" id="A0A0X3V5R5"/>
<evidence type="ECO:0000256" key="7">
    <source>
        <dbReference type="ARBA" id="ARBA00023033"/>
    </source>
</evidence>
<comment type="cofactor">
    <cofactor evidence="1">
        <name>heme</name>
        <dbReference type="ChEBI" id="CHEBI:30413"/>
    </cofactor>
</comment>
<proteinExistence type="inferred from homology"/>
<reference evidence="9 10" key="1">
    <citation type="submission" date="2015-10" db="EMBL/GenBank/DDBJ databases">
        <authorList>
            <person name="Gilbert D.G."/>
        </authorList>
    </citation>
    <scope>NUCLEOTIDE SEQUENCE [LARGE SCALE GENOMIC DNA]</scope>
    <source>
        <strain evidence="9 10">NRRL B-16712</strain>
    </source>
</reference>
<evidence type="ECO:0008006" key="11">
    <source>
        <dbReference type="Google" id="ProtNLM"/>
    </source>
</evidence>
<dbReference type="GO" id="GO:0004497">
    <property type="term" value="F:monooxygenase activity"/>
    <property type="evidence" value="ECO:0007669"/>
    <property type="project" value="UniProtKB-KW"/>
</dbReference>
<evidence type="ECO:0000256" key="8">
    <source>
        <dbReference type="RuleBase" id="RU000461"/>
    </source>
</evidence>
<dbReference type="GO" id="GO:0017000">
    <property type="term" value="P:antibiotic biosynthetic process"/>
    <property type="evidence" value="ECO:0007669"/>
    <property type="project" value="UniProtKB-ARBA"/>
</dbReference>
<comment type="caution">
    <text evidence="9">The sequence shown here is derived from an EMBL/GenBank/DDBJ whole genome shotgun (WGS) entry which is preliminary data.</text>
</comment>
<sequence>MYPFDTANRYEPAPELVWLLANRPVATVGLQSGDRAWLVTRYQDVKTVLSDARFSRRLNRPDAARLQSGFQNMDIPFADPPEHTRWRRMLFKTFTNRRVQDMRDAVQRTVDELIARMWAQGTGADLVDVFSFPLPISTICQIFGVPTANERHLRACADALLSVDGYSDGEKMSAYGSLSRLTRGIVREKRNQLGDDLLSALILYRDEDGGPVLTDAELETAFLLLLMAGYETTAQAISKSLLTLFRHPDQMERLRQEPALMGGAVEELLRFTSMETGFGTPRYALEDVELSGLTIPKGATVLPVGQAANWDPARFTEPEKFDIRRKQEDKHLTFGHGSHFCPGAGLARLQLEIALTSLLREFPRLRLDTTPELVEWDVRIAAAGPAALPVSW</sequence>
<name>A0A0X3V5R5_9ACTN</name>
<gene>
    <name evidence="9" type="ORF">ADL15_07770</name>
</gene>
<evidence type="ECO:0000256" key="3">
    <source>
        <dbReference type="ARBA" id="ARBA00022617"/>
    </source>
</evidence>
<evidence type="ECO:0000256" key="1">
    <source>
        <dbReference type="ARBA" id="ARBA00001971"/>
    </source>
</evidence>
<dbReference type="PANTHER" id="PTHR46696">
    <property type="entry name" value="P450, PUTATIVE (EUROFUNG)-RELATED"/>
    <property type="match status" value="1"/>
</dbReference>
<dbReference type="RefSeq" id="WP_083970995.1">
    <property type="nucleotide sequence ID" value="NZ_LLZH01000034.1"/>
</dbReference>
<evidence type="ECO:0000313" key="9">
    <source>
        <dbReference type="EMBL" id="KUL40143.1"/>
    </source>
</evidence>
<evidence type="ECO:0000256" key="4">
    <source>
        <dbReference type="ARBA" id="ARBA00022723"/>
    </source>
</evidence>
<protein>
    <recommendedName>
        <fullName evidence="11">Cytochrome</fullName>
    </recommendedName>
</protein>
<keyword evidence="7 8" id="KW-0503">Monooxygenase</keyword>
<keyword evidence="6 8" id="KW-0408">Iron</keyword>
<evidence type="ECO:0000256" key="6">
    <source>
        <dbReference type="ARBA" id="ARBA00023004"/>
    </source>
</evidence>
<dbReference type="GO" id="GO:0016705">
    <property type="term" value="F:oxidoreductase activity, acting on paired donors, with incorporation or reduction of molecular oxygen"/>
    <property type="evidence" value="ECO:0007669"/>
    <property type="project" value="InterPro"/>
</dbReference>
<dbReference type="InterPro" id="IPR017972">
    <property type="entry name" value="Cyt_P450_CS"/>
</dbReference>
<dbReference type="PANTHER" id="PTHR46696:SF5">
    <property type="entry name" value="CYTOCHROME P450 BJ-1"/>
    <property type="match status" value="1"/>
</dbReference>
<dbReference type="PRINTS" id="PR00359">
    <property type="entry name" value="BP450"/>
</dbReference>
<accession>A0A0X3V5R5</accession>
<dbReference type="Gene3D" id="1.10.630.10">
    <property type="entry name" value="Cytochrome P450"/>
    <property type="match status" value="1"/>
</dbReference>
<keyword evidence="10" id="KW-1185">Reference proteome</keyword>
<dbReference type="InterPro" id="IPR036396">
    <property type="entry name" value="Cyt_P450_sf"/>
</dbReference>
<evidence type="ECO:0000256" key="5">
    <source>
        <dbReference type="ARBA" id="ARBA00023002"/>
    </source>
</evidence>
<dbReference type="Proteomes" id="UP000053244">
    <property type="component" value="Unassembled WGS sequence"/>
</dbReference>
<dbReference type="Pfam" id="PF00067">
    <property type="entry name" value="p450"/>
    <property type="match status" value="2"/>
</dbReference>
<keyword evidence="3 8" id="KW-0349">Heme</keyword>
<dbReference type="PRINTS" id="PR00385">
    <property type="entry name" value="P450"/>
</dbReference>
<organism evidence="9 10">
    <name type="scientific">Actinoplanes awajinensis subsp. mycoplanecinus</name>
    <dbReference type="NCBI Taxonomy" id="135947"/>
    <lineage>
        <taxon>Bacteria</taxon>
        <taxon>Bacillati</taxon>
        <taxon>Actinomycetota</taxon>
        <taxon>Actinomycetes</taxon>
        <taxon>Micromonosporales</taxon>
        <taxon>Micromonosporaceae</taxon>
        <taxon>Actinoplanes</taxon>
    </lineage>
</organism>